<protein>
    <submittedName>
        <fullName evidence="2">Uncharacterized protein</fullName>
    </submittedName>
</protein>
<evidence type="ECO:0000256" key="1">
    <source>
        <dbReference type="SAM" id="Phobius"/>
    </source>
</evidence>
<keyword evidence="1" id="KW-0472">Membrane</keyword>
<gene>
    <name evidence="2" type="ORF">K431DRAFT_302792</name>
</gene>
<keyword evidence="1" id="KW-0812">Transmembrane</keyword>
<evidence type="ECO:0000313" key="3">
    <source>
        <dbReference type="Proteomes" id="UP000799441"/>
    </source>
</evidence>
<organism evidence="2 3">
    <name type="scientific">Polychaeton citri CBS 116435</name>
    <dbReference type="NCBI Taxonomy" id="1314669"/>
    <lineage>
        <taxon>Eukaryota</taxon>
        <taxon>Fungi</taxon>
        <taxon>Dikarya</taxon>
        <taxon>Ascomycota</taxon>
        <taxon>Pezizomycotina</taxon>
        <taxon>Dothideomycetes</taxon>
        <taxon>Dothideomycetidae</taxon>
        <taxon>Capnodiales</taxon>
        <taxon>Capnodiaceae</taxon>
        <taxon>Polychaeton</taxon>
    </lineage>
</organism>
<dbReference type="Proteomes" id="UP000799441">
    <property type="component" value="Unassembled WGS sequence"/>
</dbReference>
<reference evidence="2" key="1">
    <citation type="journal article" date="2020" name="Stud. Mycol.">
        <title>101 Dothideomycetes genomes: a test case for predicting lifestyles and emergence of pathogens.</title>
        <authorList>
            <person name="Haridas S."/>
            <person name="Albert R."/>
            <person name="Binder M."/>
            <person name="Bloem J."/>
            <person name="Labutti K."/>
            <person name="Salamov A."/>
            <person name="Andreopoulos B."/>
            <person name="Baker S."/>
            <person name="Barry K."/>
            <person name="Bills G."/>
            <person name="Bluhm B."/>
            <person name="Cannon C."/>
            <person name="Castanera R."/>
            <person name="Culley D."/>
            <person name="Daum C."/>
            <person name="Ezra D."/>
            <person name="Gonzalez J."/>
            <person name="Henrissat B."/>
            <person name="Kuo A."/>
            <person name="Liang C."/>
            <person name="Lipzen A."/>
            <person name="Lutzoni F."/>
            <person name="Magnuson J."/>
            <person name="Mondo S."/>
            <person name="Nolan M."/>
            <person name="Ohm R."/>
            <person name="Pangilinan J."/>
            <person name="Park H.-J."/>
            <person name="Ramirez L."/>
            <person name="Alfaro M."/>
            <person name="Sun H."/>
            <person name="Tritt A."/>
            <person name="Yoshinaga Y."/>
            <person name="Zwiers L.-H."/>
            <person name="Turgeon B."/>
            <person name="Goodwin S."/>
            <person name="Spatafora J."/>
            <person name="Crous P."/>
            <person name="Grigoriev I."/>
        </authorList>
    </citation>
    <scope>NUCLEOTIDE SEQUENCE</scope>
    <source>
        <strain evidence="2">CBS 116435</strain>
    </source>
</reference>
<sequence>MGAVVSCISNMFAAIGRGIMAVITAIGAAIKAIINAIIDLFAILISCLTCGKAGRSKAGGSHV</sequence>
<keyword evidence="3" id="KW-1185">Reference proteome</keyword>
<dbReference type="EMBL" id="MU003784">
    <property type="protein sequence ID" value="KAF2722183.1"/>
    <property type="molecule type" value="Genomic_DNA"/>
</dbReference>
<keyword evidence="1" id="KW-1133">Transmembrane helix</keyword>
<accession>A0A9P4QAH6</accession>
<comment type="caution">
    <text evidence="2">The sequence shown here is derived from an EMBL/GenBank/DDBJ whole genome shotgun (WGS) entry which is preliminary data.</text>
</comment>
<evidence type="ECO:0000313" key="2">
    <source>
        <dbReference type="EMBL" id="KAF2722183.1"/>
    </source>
</evidence>
<name>A0A9P4QAH6_9PEZI</name>
<feature type="transmembrane region" description="Helical" evidence="1">
    <location>
        <begin position="19"/>
        <end position="48"/>
    </location>
</feature>
<proteinExistence type="predicted"/>
<dbReference type="AlphaFoldDB" id="A0A9P4QAH6"/>